<gene>
    <name evidence="2" type="ORF">DN069_07870</name>
</gene>
<comment type="caution">
    <text evidence="2">The sequence shown here is derived from an EMBL/GenBank/DDBJ whole genome shotgun (WGS) entry which is preliminary data.</text>
</comment>
<dbReference type="AlphaFoldDB" id="A0A2X0IM40"/>
<dbReference type="InterPro" id="IPR041436">
    <property type="entry name" value="RNAse_A_bac"/>
</dbReference>
<evidence type="ECO:0000313" key="2">
    <source>
        <dbReference type="EMBL" id="RAG86184.1"/>
    </source>
</evidence>
<keyword evidence="3" id="KW-1185">Reference proteome</keyword>
<organism evidence="2 3">
    <name type="scientific">Streptacidiphilus pinicola</name>
    <dbReference type="NCBI Taxonomy" id="2219663"/>
    <lineage>
        <taxon>Bacteria</taxon>
        <taxon>Bacillati</taxon>
        <taxon>Actinomycetota</taxon>
        <taxon>Actinomycetes</taxon>
        <taxon>Kitasatosporales</taxon>
        <taxon>Streptomycetaceae</taxon>
        <taxon>Streptacidiphilus</taxon>
    </lineage>
</organism>
<accession>A0A2X0IM40</accession>
<dbReference type="Proteomes" id="UP000248889">
    <property type="component" value="Unassembled WGS sequence"/>
</dbReference>
<dbReference type="EMBL" id="QKYN01000031">
    <property type="protein sequence ID" value="RAG86184.1"/>
    <property type="molecule type" value="Genomic_DNA"/>
</dbReference>
<dbReference type="Pfam" id="PF18431">
    <property type="entry name" value="RNAse_A_bac"/>
    <property type="match status" value="1"/>
</dbReference>
<name>A0A2X0IM40_9ACTN</name>
<protein>
    <recommendedName>
        <fullName evidence="1">Bacterial CdiA-CT RNAse A domain-containing protein</fullName>
    </recommendedName>
</protein>
<sequence length="99" mass="10327">MTVVLRASTFSSRSAAQGYVQRVVDRNHDRIALWLAGGPGNRLVVTAAFPGEVTGRLLPSATALAGGGPFDVSAVRVVLERAADAANGFVVRSAYPTED</sequence>
<reference evidence="2 3" key="1">
    <citation type="submission" date="2018-06" db="EMBL/GenBank/DDBJ databases">
        <title>Streptacidiphilus pinicola sp. nov., isolated from pine grove soil.</title>
        <authorList>
            <person name="Roh S.G."/>
            <person name="Park S."/>
            <person name="Kim M.-K."/>
            <person name="Yun B.-R."/>
            <person name="Park J."/>
            <person name="Kim M.J."/>
            <person name="Kim Y.S."/>
            <person name="Kim S.B."/>
        </authorList>
    </citation>
    <scope>NUCLEOTIDE SEQUENCE [LARGE SCALE GENOMIC DNA]</scope>
    <source>
        <strain evidence="2 3">MMS16-CNU450</strain>
    </source>
</reference>
<dbReference type="OrthoDB" id="4002101at2"/>
<evidence type="ECO:0000259" key="1">
    <source>
        <dbReference type="Pfam" id="PF18431"/>
    </source>
</evidence>
<evidence type="ECO:0000313" key="3">
    <source>
        <dbReference type="Proteomes" id="UP000248889"/>
    </source>
</evidence>
<feature type="domain" description="Bacterial CdiA-CT RNAse A" evidence="1">
    <location>
        <begin position="6"/>
        <end position="96"/>
    </location>
</feature>
<proteinExistence type="predicted"/>
<dbReference type="RefSeq" id="WP_111500128.1">
    <property type="nucleotide sequence ID" value="NZ_QKYN01000031.1"/>
</dbReference>